<comment type="similarity">
    <text evidence="1">Belongs to the glycosyltransferase 2 family. WaaE/KdtX subfamily.</text>
</comment>
<reference evidence="4" key="1">
    <citation type="journal article" date="2019" name="Int. J. Syst. Evol. Microbiol.">
        <title>The Global Catalogue of Microorganisms (GCM) 10K type strain sequencing project: providing services to taxonomists for standard genome sequencing and annotation.</title>
        <authorList>
            <consortium name="The Broad Institute Genomics Platform"/>
            <consortium name="The Broad Institute Genome Sequencing Center for Infectious Disease"/>
            <person name="Wu L."/>
            <person name="Ma J."/>
        </authorList>
    </citation>
    <scope>NUCLEOTIDE SEQUENCE [LARGE SCALE GENOMIC DNA]</scope>
    <source>
        <strain evidence="4">KCTC 22814</strain>
    </source>
</reference>
<dbReference type="Pfam" id="PF00535">
    <property type="entry name" value="Glycos_transf_2"/>
    <property type="match status" value="1"/>
</dbReference>
<evidence type="ECO:0000313" key="4">
    <source>
        <dbReference type="Proteomes" id="UP001597525"/>
    </source>
</evidence>
<keyword evidence="3" id="KW-0328">Glycosyltransferase</keyword>
<dbReference type="PANTHER" id="PTHR43630:SF2">
    <property type="entry name" value="GLYCOSYLTRANSFERASE"/>
    <property type="match status" value="1"/>
</dbReference>
<feature type="domain" description="Glycosyltransferase 2-like" evidence="2">
    <location>
        <begin position="7"/>
        <end position="121"/>
    </location>
</feature>
<accession>A0ABW6BHN0</accession>
<dbReference type="EMBL" id="JBHUPB010000007">
    <property type="protein sequence ID" value="MFD2967649.1"/>
    <property type="molecule type" value="Genomic_DNA"/>
</dbReference>
<dbReference type="Proteomes" id="UP001597525">
    <property type="component" value="Unassembled WGS sequence"/>
</dbReference>
<dbReference type="InterPro" id="IPR029044">
    <property type="entry name" value="Nucleotide-diphossugar_trans"/>
</dbReference>
<evidence type="ECO:0000259" key="2">
    <source>
        <dbReference type="Pfam" id="PF00535"/>
    </source>
</evidence>
<dbReference type="GO" id="GO:0016757">
    <property type="term" value="F:glycosyltransferase activity"/>
    <property type="evidence" value="ECO:0007669"/>
    <property type="project" value="UniProtKB-KW"/>
</dbReference>
<gene>
    <name evidence="3" type="ORF">ACFS7Y_09635</name>
</gene>
<dbReference type="RefSeq" id="WP_320182929.1">
    <property type="nucleotide sequence ID" value="NZ_CP138332.1"/>
</dbReference>
<organism evidence="3 4">
    <name type="scientific">Sphingobacterium bambusae</name>
    <dbReference type="NCBI Taxonomy" id="662858"/>
    <lineage>
        <taxon>Bacteria</taxon>
        <taxon>Pseudomonadati</taxon>
        <taxon>Bacteroidota</taxon>
        <taxon>Sphingobacteriia</taxon>
        <taxon>Sphingobacteriales</taxon>
        <taxon>Sphingobacteriaceae</taxon>
        <taxon>Sphingobacterium</taxon>
    </lineage>
</organism>
<sequence length="258" mass="30098">MNQKLTALIITYNEANNICDALACLDFADEIIIVDSFSTDDTVQLALSQPKVKVYQHHFEDFTKQRNLALSYANNDWIIFLDADERLTQASKQEILKTIHNPAAKDAYYMYRLFYFCGEKIRFSGTQNDKNFRLFRKSKAVYDGKKKVHETLVVDGSIGILKHKILHYSFADYDSYRDKMIHYGTLKGQERYLKNEGYLAVMHVAKVLFRFSKAYFIDLGILDGKRGFQLCYLQSLSVHETFLSLKREERKHKLALKI</sequence>
<dbReference type="PANTHER" id="PTHR43630">
    <property type="entry name" value="POLY-BETA-1,6-N-ACETYL-D-GLUCOSAMINE SYNTHASE"/>
    <property type="match status" value="1"/>
</dbReference>
<keyword evidence="3" id="KW-0808">Transferase</keyword>
<dbReference type="EC" id="2.4.-.-" evidence="3"/>
<evidence type="ECO:0000256" key="1">
    <source>
        <dbReference type="ARBA" id="ARBA00038494"/>
    </source>
</evidence>
<comment type="caution">
    <text evidence="3">The sequence shown here is derived from an EMBL/GenBank/DDBJ whole genome shotgun (WGS) entry which is preliminary data.</text>
</comment>
<dbReference type="Gene3D" id="3.90.550.10">
    <property type="entry name" value="Spore Coat Polysaccharide Biosynthesis Protein SpsA, Chain A"/>
    <property type="match status" value="1"/>
</dbReference>
<evidence type="ECO:0000313" key="3">
    <source>
        <dbReference type="EMBL" id="MFD2967649.1"/>
    </source>
</evidence>
<protein>
    <submittedName>
        <fullName evidence="3">Glycosyltransferase family 2 protein</fullName>
        <ecNumber evidence="3">2.4.-.-</ecNumber>
    </submittedName>
</protein>
<name>A0ABW6BHN0_9SPHI</name>
<proteinExistence type="inferred from homology"/>
<dbReference type="SUPFAM" id="SSF53448">
    <property type="entry name" value="Nucleotide-diphospho-sugar transferases"/>
    <property type="match status" value="1"/>
</dbReference>
<dbReference type="InterPro" id="IPR001173">
    <property type="entry name" value="Glyco_trans_2-like"/>
</dbReference>
<keyword evidence="4" id="KW-1185">Reference proteome</keyword>
<dbReference type="CDD" id="cd02511">
    <property type="entry name" value="Beta4Glucosyltransferase"/>
    <property type="match status" value="1"/>
</dbReference>